<evidence type="ECO:0000256" key="5">
    <source>
        <dbReference type="ARBA" id="ARBA00023136"/>
    </source>
</evidence>
<evidence type="ECO:0000256" key="4">
    <source>
        <dbReference type="ARBA" id="ARBA00022989"/>
    </source>
</evidence>
<protein>
    <submittedName>
        <fullName evidence="8">Cytochrome c biogenesis protein ResB</fullName>
    </submittedName>
</protein>
<evidence type="ECO:0000256" key="1">
    <source>
        <dbReference type="ARBA" id="ARBA00004141"/>
    </source>
</evidence>
<keyword evidence="5 6" id="KW-0472">Membrane</keyword>
<dbReference type="EMBL" id="CP125947">
    <property type="protein sequence ID" value="WHS66232.1"/>
    <property type="molecule type" value="Genomic_DNA"/>
</dbReference>
<keyword evidence="4 6" id="KW-1133">Transmembrane helix</keyword>
<evidence type="ECO:0000256" key="2">
    <source>
        <dbReference type="ARBA" id="ARBA00022692"/>
    </source>
</evidence>
<feature type="transmembrane region" description="Helical" evidence="6">
    <location>
        <begin position="651"/>
        <end position="669"/>
    </location>
</feature>
<keyword evidence="3" id="KW-0201">Cytochrome c-type biogenesis</keyword>
<proteinExistence type="predicted"/>
<dbReference type="InterPro" id="IPR023494">
    <property type="entry name" value="Cyt_c_bgen_Ccs1/CcsB/ResB"/>
</dbReference>
<dbReference type="InterPro" id="IPR007816">
    <property type="entry name" value="ResB-like_domain"/>
</dbReference>
<dbReference type="Proteomes" id="UP001240697">
    <property type="component" value="Chromosome"/>
</dbReference>
<accession>A0ABY8ST65</accession>
<name>A0ABY8ST65_9BURK</name>
<feature type="transmembrane region" description="Helical" evidence="6">
    <location>
        <begin position="21"/>
        <end position="47"/>
    </location>
</feature>
<dbReference type="PANTHER" id="PTHR31566:SF0">
    <property type="entry name" value="CYTOCHROME C BIOGENESIS PROTEIN CCS1, CHLOROPLASTIC"/>
    <property type="match status" value="1"/>
</dbReference>
<feature type="transmembrane region" description="Helical" evidence="6">
    <location>
        <begin position="79"/>
        <end position="98"/>
    </location>
</feature>
<feature type="transmembrane region" description="Helical" evidence="6">
    <location>
        <begin position="180"/>
        <end position="198"/>
    </location>
</feature>
<evidence type="ECO:0000256" key="6">
    <source>
        <dbReference type="SAM" id="Phobius"/>
    </source>
</evidence>
<comment type="subcellular location">
    <subcellularLocation>
        <location evidence="1">Membrane</location>
        <topology evidence="1">Multi-pass membrane protein</topology>
    </subcellularLocation>
</comment>
<evidence type="ECO:0000313" key="8">
    <source>
        <dbReference type="EMBL" id="WHS66232.1"/>
    </source>
</evidence>
<dbReference type="RefSeq" id="WP_283487327.1">
    <property type="nucleotide sequence ID" value="NZ_CP125947.1"/>
</dbReference>
<feature type="domain" description="ResB-like" evidence="7">
    <location>
        <begin position="27"/>
        <end position="705"/>
    </location>
</feature>
<reference evidence="8 9" key="1">
    <citation type="submission" date="2023-05" db="EMBL/GenBank/DDBJ databases">
        <authorList>
            <person name="Yin Y."/>
            <person name="Lu Z."/>
        </authorList>
    </citation>
    <scope>NUCLEOTIDE SEQUENCE [LARGE SCALE GENOMIC DNA]</scope>
    <source>
        <strain evidence="8 9">ZM22</strain>
    </source>
</reference>
<evidence type="ECO:0000259" key="7">
    <source>
        <dbReference type="Pfam" id="PF05140"/>
    </source>
</evidence>
<dbReference type="PANTHER" id="PTHR31566">
    <property type="entry name" value="CYTOCHROME C BIOGENESIS PROTEIN CCS1, CHLOROPLASTIC"/>
    <property type="match status" value="1"/>
</dbReference>
<evidence type="ECO:0000256" key="3">
    <source>
        <dbReference type="ARBA" id="ARBA00022748"/>
    </source>
</evidence>
<sequence>MSDLPLRDRDSSRSQAVRATLELLASMRFAISLLTVICIASVIGTVLKQHEPLVNYVNQFGPFWAQLFLALKLNAVYSAWWFLLILAFLVISTGLCVMRHAPKYLADIRTYKENIREQSLKAFHHRAEADVPGTTEEAAKRIGQQLAGGGWKVKLQQRDTAAGPGTGWMLAAKAGAANKLGYIAAHTAIILICLGGLFDGDLIVRAQMLLGGKTPYTGGGMISDVAPEHRLSTRNPTFRGNLMVSEGTQSGTAILAQSDGILLQDLPFSVELKKFIVEYYSTGMPKLFASDIVIHDRETGEKLEKRVEVNHPASYKGIEIYQSSFDDGGSTVKLHAMPMDGISKPFDVEGVIGNSTEIVRQLADGKQDKLRLEYTALRTINVENFGGKDKSASATDVRKVDLKQSIEDRLGAGHKTTDKKDLRNIGPSVGYKLRDASGQAREFQNYMLPVDTGDGQPVFLLGVRENQADEMRYLRVPADPEGTMNTFLGLRQAMQDKDMAEKAARAYVQKAVDVSKPELAEPLTQSALKALELFAGKDGKIKGPDGKPLGGLQAISNFMDSNVPEAERERAGEVLVRILNGVLYELARQVRAQAGLKPFEGDEKTQAFMTQSVFSLSDAQFYPAPVVFMMTDFKQVQASVFQVARAPGKNIVYLGCLFLIIGVFAMLYVRDRRIWIWLTPANNGASHANMALSTNRKTMDGDREFTMLADKLIGAKPVQKKTPGGSV</sequence>
<organism evidence="8 9">
    <name type="scientific">Comamonas resistens</name>
    <dbReference type="NCBI Taxonomy" id="3046670"/>
    <lineage>
        <taxon>Bacteria</taxon>
        <taxon>Pseudomonadati</taxon>
        <taxon>Pseudomonadota</taxon>
        <taxon>Betaproteobacteria</taxon>
        <taxon>Burkholderiales</taxon>
        <taxon>Comamonadaceae</taxon>
        <taxon>Comamonas</taxon>
    </lineage>
</organism>
<evidence type="ECO:0000313" key="9">
    <source>
        <dbReference type="Proteomes" id="UP001240697"/>
    </source>
</evidence>
<dbReference type="Pfam" id="PF05140">
    <property type="entry name" value="ResB"/>
    <property type="match status" value="1"/>
</dbReference>
<gene>
    <name evidence="8" type="ORF">QMY55_03530</name>
</gene>
<keyword evidence="9" id="KW-1185">Reference proteome</keyword>
<keyword evidence="2 6" id="KW-0812">Transmembrane</keyword>